<name>A0ABQ1NT64_9ENTE</name>
<evidence type="ECO:0000313" key="2">
    <source>
        <dbReference type="Proteomes" id="UP000630615"/>
    </source>
</evidence>
<dbReference type="EMBL" id="BMKI01000001">
    <property type="protein sequence ID" value="GGC83336.1"/>
    <property type="molecule type" value="Genomic_DNA"/>
</dbReference>
<evidence type="ECO:0000313" key="1">
    <source>
        <dbReference type="EMBL" id="GGC83336.1"/>
    </source>
</evidence>
<organism evidence="1 2">
    <name type="scientific">Enterococcus wangshanyuanii</name>
    <dbReference type="NCBI Taxonomy" id="2005703"/>
    <lineage>
        <taxon>Bacteria</taxon>
        <taxon>Bacillati</taxon>
        <taxon>Bacillota</taxon>
        <taxon>Bacilli</taxon>
        <taxon>Lactobacillales</taxon>
        <taxon>Enterococcaceae</taxon>
        <taxon>Enterococcus</taxon>
    </lineage>
</organism>
<evidence type="ECO:0008006" key="3">
    <source>
        <dbReference type="Google" id="ProtNLM"/>
    </source>
</evidence>
<gene>
    <name evidence="1" type="ORF">GCM10011573_11200</name>
</gene>
<keyword evidence="2" id="KW-1185">Reference proteome</keyword>
<accession>A0ABQ1NT64</accession>
<proteinExistence type="predicted"/>
<dbReference type="RefSeq" id="WP_088268957.1">
    <property type="nucleotide sequence ID" value="NZ_BMKI01000001.1"/>
</dbReference>
<reference evidence="2" key="1">
    <citation type="journal article" date="2019" name="Int. J. Syst. Evol. Microbiol.">
        <title>The Global Catalogue of Microorganisms (GCM) 10K type strain sequencing project: providing services to taxonomists for standard genome sequencing and annotation.</title>
        <authorList>
            <consortium name="The Broad Institute Genomics Platform"/>
            <consortium name="The Broad Institute Genome Sequencing Center for Infectious Disease"/>
            <person name="Wu L."/>
            <person name="Ma J."/>
        </authorList>
    </citation>
    <scope>NUCLEOTIDE SEQUENCE [LARGE SCALE GENOMIC DNA]</scope>
    <source>
        <strain evidence="2">CGMCC 1.15942</strain>
    </source>
</reference>
<comment type="caution">
    <text evidence="1">The sequence shown here is derived from an EMBL/GenBank/DDBJ whole genome shotgun (WGS) entry which is preliminary data.</text>
</comment>
<dbReference type="PROSITE" id="PS51257">
    <property type="entry name" value="PROKAR_LIPOPROTEIN"/>
    <property type="match status" value="1"/>
</dbReference>
<sequence length="333" mass="38210">MKKRVVKTIVIVVLLAVVSGCTNKEEKAKTAYKEGDYQEVVTLLGENKEKSEQSERIYLFSKAQLAFEKKHYQKVVDLLADKKLDDKVKDVYQLSNAQVNLKKKDYRAAVDSLEGIETKEAEAIKQISYYELYLPEISTRLMNNDADETYEQLQAAQNILNEEKMEKLTKVIEERINEKVKESDINNFYSLEKLATLLDKEEKNSLKKLAEFIGKTLSANEKNKFEAFLNRVWVRQDDTFKGLKLAIQISQENSFATILETSPEAPEFKVNDIKWRNIQYINSTTFRFEDLSTNKNYAEAVGMIDYSGETIEVHVTAQANAIGTSQLLVPVKE</sequence>
<protein>
    <recommendedName>
        <fullName evidence="3">Lipoprotein</fullName>
    </recommendedName>
</protein>
<dbReference type="Proteomes" id="UP000630615">
    <property type="component" value="Unassembled WGS sequence"/>
</dbReference>